<dbReference type="EMBL" id="JBJQND010000001">
    <property type="protein sequence ID" value="KAL3890169.1"/>
    <property type="molecule type" value="Genomic_DNA"/>
</dbReference>
<evidence type="ECO:0000313" key="3">
    <source>
        <dbReference type="Proteomes" id="UP001634394"/>
    </source>
</evidence>
<evidence type="ECO:0008006" key="4">
    <source>
        <dbReference type="Google" id="ProtNLM"/>
    </source>
</evidence>
<reference evidence="2 3" key="1">
    <citation type="submission" date="2024-11" db="EMBL/GenBank/DDBJ databases">
        <title>Chromosome-level genome assembly of the freshwater bivalve Anodonta woodiana.</title>
        <authorList>
            <person name="Chen X."/>
        </authorList>
    </citation>
    <scope>NUCLEOTIDE SEQUENCE [LARGE SCALE GENOMIC DNA]</scope>
    <source>
        <strain evidence="2">MN2024</strain>
        <tissue evidence="2">Gills</tissue>
    </source>
</reference>
<sequence>MNGPESPFLLSINVGNPKPGQCWYKKTIMGINKLYGIMKKMMTATCLSPSDKHITPYSVQKHLIQNLSDEEIPANQIVQISGHKSINSLNNYSNLNPAQSRTISNNVSIVPALAYVLSLSYVKQLHQWHQRLSAPLQKNFNQFLDMNSLVSLQMQ</sequence>
<keyword evidence="3" id="KW-1185">Reference proteome</keyword>
<comment type="caution">
    <text evidence="2">The sequence shown here is derived from an EMBL/GenBank/DDBJ whole genome shotgun (WGS) entry which is preliminary data.</text>
</comment>
<protein>
    <recommendedName>
        <fullName evidence="4">Tyr recombinase domain-containing protein</fullName>
    </recommendedName>
</protein>
<evidence type="ECO:0000313" key="1">
    <source>
        <dbReference type="EMBL" id="KAL3890134.1"/>
    </source>
</evidence>
<dbReference type="EMBL" id="JBJQND010000001">
    <property type="protein sequence ID" value="KAL3890134.1"/>
    <property type="molecule type" value="Genomic_DNA"/>
</dbReference>
<dbReference type="AlphaFoldDB" id="A0ABD3XVB3"/>
<dbReference type="Proteomes" id="UP001634394">
    <property type="component" value="Unassembled WGS sequence"/>
</dbReference>
<gene>
    <name evidence="1" type="ORF">ACJMK2_002427</name>
    <name evidence="2" type="ORF">ACJMK2_002461</name>
</gene>
<accession>A0ABD3XVB3</accession>
<name>A0ABD3XVB3_SINWO</name>
<proteinExistence type="predicted"/>
<evidence type="ECO:0000313" key="2">
    <source>
        <dbReference type="EMBL" id="KAL3890169.1"/>
    </source>
</evidence>
<organism evidence="2 3">
    <name type="scientific">Sinanodonta woodiana</name>
    <name type="common">Chinese pond mussel</name>
    <name type="synonym">Anodonta woodiana</name>
    <dbReference type="NCBI Taxonomy" id="1069815"/>
    <lineage>
        <taxon>Eukaryota</taxon>
        <taxon>Metazoa</taxon>
        <taxon>Spiralia</taxon>
        <taxon>Lophotrochozoa</taxon>
        <taxon>Mollusca</taxon>
        <taxon>Bivalvia</taxon>
        <taxon>Autobranchia</taxon>
        <taxon>Heteroconchia</taxon>
        <taxon>Palaeoheterodonta</taxon>
        <taxon>Unionida</taxon>
        <taxon>Unionoidea</taxon>
        <taxon>Unionidae</taxon>
        <taxon>Unioninae</taxon>
        <taxon>Sinanodonta</taxon>
    </lineage>
</organism>